<dbReference type="PRINTS" id="PR00081">
    <property type="entry name" value="GDHRDH"/>
</dbReference>
<sequence length="254" mass="26080">MTETPSYDDLLDFAGKTVVITGAATGIGRAVAEAFAAKNARVALLDRDAAVSGVAASLGSGHIAHVVDVTDERGVGQAVEAVTQAFGRIDILINNAGIGPLAPAESYATADWDRTLTVNLKGAFLMARAVAPGMLERRSGRIVNMASQAAIIGIEGHVAYCASKAGIVGMTNCMALEWGPRGVTVNALSPTVVETELGLSGWAGEKGERARAAIPTRRFAKPWEIAASVLYLASGAAAMVNGANLKIDGGYTIA</sequence>
<dbReference type="SMART" id="SM00822">
    <property type="entry name" value="PKS_KR"/>
    <property type="match status" value="1"/>
</dbReference>
<dbReference type="EMBL" id="WISB01000011">
    <property type="protein sequence ID" value="MQW68171.1"/>
    <property type="molecule type" value="Genomic_DNA"/>
</dbReference>
<dbReference type="InterPro" id="IPR057326">
    <property type="entry name" value="KR_dom"/>
</dbReference>
<evidence type="ECO:0000259" key="3">
    <source>
        <dbReference type="SMART" id="SM00822"/>
    </source>
</evidence>
<dbReference type="Gene3D" id="3.40.50.720">
    <property type="entry name" value="NAD(P)-binding Rossmann-like Domain"/>
    <property type="match status" value="1"/>
</dbReference>
<protein>
    <submittedName>
        <fullName evidence="4">D-threitol dehydrogenase</fullName>
    </submittedName>
</protein>
<gene>
    <name evidence="4" type="ORF">GHJ91_02925</name>
</gene>
<evidence type="ECO:0000256" key="1">
    <source>
        <dbReference type="ARBA" id="ARBA00006484"/>
    </source>
</evidence>
<keyword evidence="2" id="KW-0560">Oxidoreductase</keyword>
<accession>A0A6G1WEL8</accession>
<dbReference type="InterPro" id="IPR020904">
    <property type="entry name" value="Sc_DH/Rdtase_CS"/>
</dbReference>
<evidence type="ECO:0000256" key="2">
    <source>
        <dbReference type="ARBA" id="ARBA00023002"/>
    </source>
</evidence>
<dbReference type="PANTHER" id="PTHR42760:SF115">
    <property type="entry name" value="3-OXOACYL-[ACYL-CARRIER-PROTEIN] REDUCTASE FABG"/>
    <property type="match status" value="1"/>
</dbReference>
<feature type="domain" description="Ketoreductase" evidence="3">
    <location>
        <begin position="16"/>
        <end position="191"/>
    </location>
</feature>
<organism evidence="4">
    <name type="scientific">Sinorhizobium medicae</name>
    <dbReference type="NCBI Taxonomy" id="110321"/>
    <lineage>
        <taxon>Bacteria</taxon>
        <taxon>Pseudomonadati</taxon>
        <taxon>Pseudomonadota</taxon>
        <taxon>Alphaproteobacteria</taxon>
        <taxon>Hyphomicrobiales</taxon>
        <taxon>Rhizobiaceae</taxon>
        <taxon>Sinorhizobium/Ensifer group</taxon>
        <taxon>Sinorhizobium</taxon>
    </lineage>
</organism>
<dbReference type="InterPro" id="IPR036291">
    <property type="entry name" value="NAD(P)-bd_dom_sf"/>
</dbReference>
<comment type="similarity">
    <text evidence="1">Belongs to the short-chain dehydrogenases/reductases (SDR) family.</text>
</comment>
<name>A0A6G1WEL8_9HYPH</name>
<dbReference type="Pfam" id="PF13561">
    <property type="entry name" value="adh_short_C2"/>
    <property type="match status" value="1"/>
</dbReference>
<reference evidence="4" key="1">
    <citation type="journal article" date="2013" name="Genome Biol.">
        <title>Comparative genomics of the core and accessory genomes of 48 Sinorhizobium strains comprising five genospecies.</title>
        <authorList>
            <person name="Sugawara M."/>
            <person name="Epstein B."/>
            <person name="Badgley B.D."/>
            <person name="Unno T."/>
            <person name="Xu L."/>
            <person name="Reese J."/>
            <person name="Gyaneshwar P."/>
            <person name="Denny R."/>
            <person name="Mudge J."/>
            <person name="Bharti A.K."/>
            <person name="Farmer A.D."/>
            <person name="May G.D."/>
            <person name="Woodward J.E."/>
            <person name="Medigue C."/>
            <person name="Vallenet D."/>
            <person name="Lajus A."/>
            <person name="Rouy Z."/>
            <person name="Martinez-Vaz B."/>
            <person name="Tiffin P."/>
            <person name="Young N.D."/>
            <person name="Sadowsky M.J."/>
        </authorList>
    </citation>
    <scope>NUCLEOTIDE SEQUENCE</scope>
    <source>
        <strain evidence="4">M1</strain>
    </source>
</reference>
<dbReference type="NCBIfam" id="NF005309">
    <property type="entry name" value="PRK06841.1"/>
    <property type="match status" value="1"/>
</dbReference>
<dbReference type="SUPFAM" id="SSF51735">
    <property type="entry name" value="NAD(P)-binding Rossmann-fold domains"/>
    <property type="match status" value="1"/>
</dbReference>
<dbReference type="InterPro" id="IPR002347">
    <property type="entry name" value="SDR_fam"/>
</dbReference>
<dbReference type="GO" id="GO:0016616">
    <property type="term" value="F:oxidoreductase activity, acting on the CH-OH group of donors, NAD or NADP as acceptor"/>
    <property type="evidence" value="ECO:0007669"/>
    <property type="project" value="TreeGrafter"/>
</dbReference>
<dbReference type="AlphaFoldDB" id="A0A6G1WEL8"/>
<comment type="caution">
    <text evidence="4">The sequence shown here is derived from an EMBL/GenBank/DDBJ whole genome shotgun (WGS) entry which is preliminary data.</text>
</comment>
<dbReference type="PRINTS" id="PR00080">
    <property type="entry name" value="SDRFAMILY"/>
</dbReference>
<dbReference type="FunFam" id="3.40.50.720:FF:000084">
    <property type="entry name" value="Short-chain dehydrogenase reductase"/>
    <property type="match status" value="1"/>
</dbReference>
<evidence type="ECO:0000313" key="4">
    <source>
        <dbReference type="EMBL" id="MQW68171.1"/>
    </source>
</evidence>
<dbReference type="RefSeq" id="WP_153412347.1">
    <property type="nucleotide sequence ID" value="NZ_WISB01000011.1"/>
</dbReference>
<dbReference type="CDD" id="cd05233">
    <property type="entry name" value="SDR_c"/>
    <property type="match status" value="1"/>
</dbReference>
<dbReference type="PANTHER" id="PTHR42760">
    <property type="entry name" value="SHORT-CHAIN DEHYDROGENASES/REDUCTASES FAMILY MEMBER"/>
    <property type="match status" value="1"/>
</dbReference>
<dbReference type="PROSITE" id="PS00061">
    <property type="entry name" value="ADH_SHORT"/>
    <property type="match status" value="1"/>
</dbReference>
<proteinExistence type="inferred from homology"/>